<reference evidence="5 6" key="1">
    <citation type="submission" date="2015-10" db="EMBL/GenBank/DDBJ databases">
        <title>Metagenome-Assembled Genomes uncover a global brackish microbiome.</title>
        <authorList>
            <person name="Hugerth L.W."/>
            <person name="Larsson J."/>
            <person name="Alneberg J."/>
            <person name="Lindh M.V."/>
            <person name="Legrand C."/>
            <person name="Pinhassi J."/>
            <person name="Andersson A.F."/>
        </authorList>
    </citation>
    <scope>NUCLEOTIDE SEQUENCE [LARGE SCALE GENOMIC DNA]</scope>
    <source>
        <strain evidence="5">BACL26 MAG-121220-bin70</strain>
    </source>
</reference>
<dbReference type="InterPro" id="IPR002908">
    <property type="entry name" value="Frataxin/CyaY"/>
</dbReference>
<dbReference type="PROSITE" id="PS50810">
    <property type="entry name" value="FRATAXIN_2"/>
    <property type="match status" value="1"/>
</dbReference>
<evidence type="ECO:0000256" key="2">
    <source>
        <dbReference type="ARBA" id="ARBA00022723"/>
    </source>
</evidence>
<dbReference type="InterPro" id="IPR047584">
    <property type="entry name" value="CyaY"/>
</dbReference>
<dbReference type="HAMAP" id="MF_00142">
    <property type="entry name" value="CyaY"/>
    <property type="match status" value="1"/>
</dbReference>
<sequence>MNEAKFNQMVDDLMFDIEETIDDSGVDIDYENSGGMLTLTCDLNGSQIILSRQPSMAEIWLAAQSGGFHFKLKGDNGEIKWRNTVSDELLSAMLTEACQAQSSESIQFDF</sequence>
<name>A0A0R2U4L6_9GAMM</name>
<comment type="function">
    <text evidence="4">Involved in iron-sulfur (Fe-S) cluster assembly. May act as a regulator of Fe-S biogenesis.</text>
</comment>
<dbReference type="InterPro" id="IPR020895">
    <property type="entry name" value="Frataxin_CS"/>
</dbReference>
<keyword evidence="2 4" id="KW-0479">Metal-binding</keyword>
<dbReference type="AlphaFoldDB" id="A0A0R2U4L6"/>
<protein>
    <recommendedName>
        <fullName evidence="4">Iron-sulfur cluster assembly protein CyaY</fullName>
    </recommendedName>
</protein>
<dbReference type="SMART" id="SM01219">
    <property type="entry name" value="Frataxin_Cyay"/>
    <property type="match status" value="1"/>
</dbReference>
<accession>A0A0R2U4L6</accession>
<evidence type="ECO:0000313" key="6">
    <source>
        <dbReference type="Proteomes" id="UP000051213"/>
    </source>
</evidence>
<dbReference type="NCBIfam" id="TIGR03421">
    <property type="entry name" value="FeS_CyaY"/>
    <property type="match status" value="1"/>
</dbReference>
<dbReference type="GO" id="GO:0016226">
    <property type="term" value="P:iron-sulfur cluster assembly"/>
    <property type="evidence" value="ECO:0007669"/>
    <property type="project" value="UniProtKB-UniRule"/>
</dbReference>
<dbReference type="PROSITE" id="PS01344">
    <property type="entry name" value="FRATAXIN_1"/>
    <property type="match status" value="1"/>
</dbReference>
<dbReference type="EMBL" id="LICA01000198">
    <property type="protein sequence ID" value="KRO93896.1"/>
    <property type="molecule type" value="Genomic_DNA"/>
</dbReference>
<organism evidence="5 6">
    <name type="scientific">SAR92 bacterium BACL26 MAG-121220-bin70</name>
    <dbReference type="NCBI Taxonomy" id="1655626"/>
    <lineage>
        <taxon>Bacteria</taxon>
        <taxon>Pseudomonadati</taxon>
        <taxon>Pseudomonadota</taxon>
        <taxon>Gammaproteobacteria</taxon>
        <taxon>Cellvibrionales</taxon>
        <taxon>Porticoccaceae</taxon>
        <taxon>SAR92 clade</taxon>
    </lineage>
</organism>
<dbReference type="Proteomes" id="UP000051213">
    <property type="component" value="Unassembled WGS sequence"/>
</dbReference>
<dbReference type="SUPFAM" id="SSF55387">
    <property type="entry name" value="Frataxin/Nqo15-like"/>
    <property type="match status" value="1"/>
</dbReference>
<evidence type="ECO:0000313" key="5">
    <source>
        <dbReference type="EMBL" id="KRO93896.1"/>
    </source>
</evidence>
<dbReference type="InterPro" id="IPR036524">
    <property type="entry name" value="Frataxin/CyaY_sf"/>
</dbReference>
<gene>
    <name evidence="4" type="primary">cyaY</name>
    <name evidence="5" type="ORF">ABS24_05695</name>
</gene>
<dbReference type="GO" id="GO:0005737">
    <property type="term" value="C:cytoplasm"/>
    <property type="evidence" value="ECO:0007669"/>
    <property type="project" value="UniProtKB-ARBA"/>
</dbReference>
<evidence type="ECO:0000256" key="3">
    <source>
        <dbReference type="ARBA" id="ARBA00023004"/>
    </source>
</evidence>
<comment type="caution">
    <text evidence="5">The sequence shown here is derived from an EMBL/GenBank/DDBJ whole genome shotgun (WGS) entry which is preliminary data.</text>
</comment>
<keyword evidence="3 4" id="KW-0408">Iron</keyword>
<dbReference type="Gene3D" id="3.30.920.10">
    <property type="entry name" value="Frataxin/CyaY"/>
    <property type="match status" value="1"/>
</dbReference>
<comment type="similarity">
    <text evidence="1 4">Belongs to the frataxin family.</text>
</comment>
<evidence type="ECO:0000256" key="4">
    <source>
        <dbReference type="HAMAP-Rule" id="MF_00142"/>
    </source>
</evidence>
<dbReference type="Pfam" id="PF01491">
    <property type="entry name" value="Frataxin_Cyay"/>
    <property type="match status" value="1"/>
</dbReference>
<evidence type="ECO:0000256" key="1">
    <source>
        <dbReference type="ARBA" id="ARBA00008183"/>
    </source>
</evidence>
<proteinExistence type="inferred from homology"/>
<dbReference type="GO" id="GO:0008199">
    <property type="term" value="F:ferric iron binding"/>
    <property type="evidence" value="ECO:0007669"/>
    <property type="project" value="InterPro"/>
</dbReference>